<dbReference type="PROSITE" id="PS00389">
    <property type="entry name" value="ATPASE_DELTA"/>
    <property type="match status" value="1"/>
</dbReference>
<dbReference type="NCBIfam" id="NF009967">
    <property type="entry name" value="PRK13430.1"/>
    <property type="match status" value="1"/>
</dbReference>
<sequence length="276" mass="29203">MTSPATLHAASREALDSAERTLDEVLGQSGAEPEALGSELFAVVDLLTREIGLRRALGDGSSDPEARRRLATSLLTGKVSGPALRVVETAVGQRWSSPRELLDGLESLGRSALLTGAEKAGTLDTVEDELFRIARIVVGEPELDQALSDQAAPAEAKRKLVKDLFGSKAGGISLALVEQVVSRQTGRGVGHGLDRLVRLTAERRERSVAYITSAAALSGQQEQQLAEKLKAIYGRPIALHVEVDPRLVGGLVVRVGDEVIDGSAAGRIAALRRQLA</sequence>
<keyword evidence="5 8" id="KW-0472">Membrane</keyword>
<keyword evidence="2 8" id="KW-0813">Transport</keyword>
<evidence type="ECO:0000256" key="7">
    <source>
        <dbReference type="ARBA" id="ARBA00023310"/>
    </source>
</evidence>
<dbReference type="Proteomes" id="UP000199025">
    <property type="component" value="Unassembled WGS sequence"/>
</dbReference>
<evidence type="ECO:0000256" key="3">
    <source>
        <dbReference type="ARBA" id="ARBA00022781"/>
    </source>
</evidence>
<evidence type="ECO:0000256" key="4">
    <source>
        <dbReference type="ARBA" id="ARBA00023065"/>
    </source>
</evidence>
<evidence type="ECO:0000313" key="9">
    <source>
        <dbReference type="EMBL" id="SFK51806.1"/>
    </source>
</evidence>
<evidence type="ECO:0000256" key="8">
    <source>
        <dbReference type="HAMAP-Rule" id="MF_01416"/>
    </source>
</evidence>
<dbReference type="HAMAP" id="MF_01416">
    <property type="entry name" value="ATP_synth_delta_bact"/>
    <property type="match status" value="1"/>
</dbReference>
<keyword evidence="8" id="KW-1003">Cell membrane</keyword>
<evidence type="ECO:0000256" key="1">
    <source>
        <dbReference type="ARBA" id="ARBA00004370"/>
    </source>
</evidence>
<name>A0A1I4A7L7_9PSEU</name>
<comment type="function">
    <text evidence="8">This protein is part of the stalk that links CF(0) to CF(1). It either transmits conformational changes from CF(0) to CF(1) or is implicated in proton conduction.</text>
</comment>
<dbReference type="PRINTS" id="PR00125">
    <property type="entry name" value="ATPASEDELTA"/>
</dbReference>
<keyword evidence="7 8" id="KW-0066">ATP synthesis</keyword>
<comment type="subcellular location">
    <subcellularLocation>
        <location evidence="8">Cell membrane</location>
        <topology evidence="8">Peripheral membrane protein</topology>
    </subcellularLocation>
    <subcellularLocation>
        <location evidence="1">Membrane</location>
    </subcellularLocation>
</comment>
<keyword evidence="3 8" id="KW-0375">Hydrogen ion transport</keyword>
<dbReference type="OrthoDB" id="5242917at2"/>
<dbReference type="InterPro" id="IPR026015">
    <property type="entry name" value="ATP_synth_OSCP/delta_N_sf"/>
</dbReference>
<protein>
    <recommendedName>
        <fullName evidence="8">ATP synthase subunit delta</fullName>
    </recommendedName>
    <alternativeName>
        <fullName evidence="8">ATP synthase F(1) sector subunit delta</fullName>
    </alternativeName>
    <alternativeName>
        <fullName evidence="8">F-type ATPase subunit delta</fullName>
        <shortName evidence="8">F-ATPase subunit delta</shortName>
    </alternativeName>
</protein>
<reference evidence="9 10" key="1">
    <citation type="submission" date="2016-10" db="EMBL/GenBank/DDBJ databases">
        <authorList>
            <person name="de Groot N.N."/>
        </authorList>
    </citation>
    <scope>NUCLEOTIDE SEQUENCE [LARGE SCALE GENOMIC DNA]</scope>
    <source>
        <strain evidence="9 10">DSM 44468</strain>
    </source>
</reference>
<dbReference type="AlphaFoldDB" id="A0A1I4A7L7"/>
<dbReference type="RefSeq" id="WP_091513920.1">
    <property type="nucleotide sequence ID" value="NZ_FORP01000023.1"/>
</dbReference>
<dbReference type="Pfam" id="PF00213">
    <property type="entry name" value="OSCP"/>
    <property type="match status" value="1"/>
</dbReference>
<dbReference type="GO" id="GO:0005886">
    <property type="term" value="C:plasma membrane"/>
    <property type="evidence" value="ECO:0007669"/>
    <property type="project" value="UniProtKB-SubCell"/>
</dbReference>
<dbReference type="InterPro" id="IPR020781">
    <property type="entry name" value="ATPase_OSCP/d_CS"/>
</dbReference>
<dbReference type="GO" id="GO:0046933">
    <property type="term" value="F:proton-transporting ATP synthase activity, rotational mechanism"/>
    <property type="evidence" value="ECO:0007669"/>
    <property type="project" value="UniProtKB-UniRule"/>
</dbReference>
<dbReference type="PANTHER" id="PTHR11910">
    <property type="entry name" value="ATP SYNTHASE DELTA CHAIN"/>
    <property type="match status" value="1"/>
</dbReference>
<evidence type="ECO:0000256" key="5">
    <source>
        <dbReference type="ARBA" id="ARBA00023136"/>
    </source>
</evidence>
<dbReference type="STRING" id="115433.SAMN05421835_12334"/>
<dbReference type="EMBL" id="FORP01000023">
    <property type="protein sequence ID" value="SFK51806.1"/>
    <property type="molecule type" value="Genomic_DNA"/>
</dbReference>
<keyword evidence="4 8" id="KW-0406">Ion transport</keyword>
<dbReference type="InterPro" id="IPR000711">
    <property type="entry name" value="ATPase_OSCP/dsu"/>
</dbReference>
<dbReference type="NCBIfam" id="TIGR01145">
    <property type="entry name" value="ATP_synt_delta"/>
    <property type="match status" value="1"/>
</dbReference>
<keyword evidence="10" id="KW-1185">Reference proteome</keyword>
<dbReference type="Gene3D" id="1.10.520.20">
    <property type="entry name" value="N-terminal domain of the delta subunit of the F1F0-ATP synthase"/>
    <property type="match status" value="1"/>
</dbReference>
<dbReference type="SUPFAM" id="SSF47928">
    <property type="entry name" value="N-terminal domain of the delta subunit of the F1F0-ATP synthase"/>
    <property type="match status" value="1"/>
</dbReference>
<keyword evidence="6 8" id="KW-0139">CF(1)</keyword>
<organism evidence="9 10">
    <name type="scientific">Amycolatopsis sacchari</name>
    <dbReference type="NCBI Taxonomy" id="115433"/>
    <lineage>
        <taxon>Bacteria</taxon>
        <taxon>Bacillati</taxon>
        <taxon>Actinomycetota</taxon>
        <taxon>Actinomycetes</taxon>
        <taxon>Pseudonocardiales</taxon>
        <taxon>Pseudonocardiaceae</taxon>
        <taxon>Amycolatopsis</taxon>
    </lineage>
</organism>
<evidence type="ECO:0000256" key="6">
    <source>
        <dbReference type="ARBA" id="ARBA00023196"/>
    </source>
</evidence>
<evidence type="ECO:0000256" key="2">
    <source>
        <dbReference type="ARBA" id="ARBA00022448"/>
    </source>
</evidence>
<proteinExistence type="inferred from homology"/>
<comment type="similarity">
    <text evidence="8">Belongs to the ATPase delta chain family.</text>
</comment>
<comment type="function">
    <text evidence="8">F(1)F(0) ATP synthase produces ATP from ADP in the presence of a proton or sodium gradient. F-type ATPases consist of two structural domains, F(1) containing the extramembraneous catalytic core and F(0) containing the membrane proton channel, linked together by a central stalk and a peripheral stalk. During catalysis, ATP synthesis in the catalytic domain of F(1) is coupled via a rotary mechanism of the central stalk subunits to proton translocation.</text>
</comment>
<evidence type="ECO:0000313" key="10">
    <source>
        <dbReference type="Proteomes" id="UP000199025"/>
    </source>
</evidence>
<gene>
    <name evidence="8" type="primary">atpH</name>
    <name evidence="9" type="ORF">SAMN05421835_12334</name>
</gene>
<dbReference type="GO" id="GO:0045259">
    <property type="term" value="C:proton-transporting ATP synthase complex"/>
    <property type="evidence" value="ECO:0007669"/>
    <property type="project" value="UniProtKB-KW"/>
</dbReference>
<accession>A0A1I4A7L7</accession>